<dbReference type="Gene3D" id="1.20.58.340">
    <property type="entry name" value="Magnesium transport protein CorA, transmembrane region"/>
    <property type="match status" value="1"/>
</dbReference>
<dbReference type="Pfam" id="PF26616">
    <property type="entry name" value="CorA-like"/>
    <property type="match status" value="1"/>
</dbReference>
<comment type="caution">
    <text evidence="7">The sequence shown here is derived from an EMBL/GenBank/DDBJ whole genome shotgun (WGS) entry which is preliminary data.</text>
</comment>
<dbReference type="InterPro" id="IPR058257">
    <property type="entry name" value="CorA-like_dom"/>
</dbReference>
<feature type="domain" description="CorA-like transporter" evidence="6">
    <location>
        <begin position="7"/>
        <end position="163"/>
    </location>
</feature>
<keyword evidence="8" id="KW-1185">Reference proteome</keyword>
<evidence type="ECO:0000256" key="2">
    <source>
        <dbReference type="ARBA" id="ARBA00022692"/>
    </source>
</evidence>
<reference evidence="7 8" key="1">
    <citation type="submission" date="2024-07" db="EMBL/GenBank/DDBJ databases">
        <title>Section-level genome sequencing and comparative genomics of Aspergillus sections Usti and Cavernicolus.</title>
        <authorList>
            <consortium name="Lawrence Berkeley National Laboratory"/>
            <person name="Nybo J.L."/>
            <person name="Vesth T.C."/>
            <person name="Theobald S."/>
            <person name="Frisvad J.C."/>
            <person name="Larsen T.O."/>
            <person name="Kjaerboelling I."/>
            <person name="Rothschild-Mancinelli K."/>
            <person name="Lyhne E.K."/>
            <person name="Kogle M.E."/>
            <person name="Barry K."/>
            <person name="Clum A."/>
            <person name="Na H."/>
            <person name="Ledsgaard L."/>
            <person name="Lin J."/>
            <person name="Lipzen A."/>
            <person name="Kuo A."/>
            <person name="Riley R."/>
            <person name="Mondo S."/>
            <person name="Labutti K."/>
            <person name="Haridas S."/>
            <person name="Pangalinan J."/>
            <person name="Salamov A.A."/>
            <person name="Simmons B.A."/>
            <person name="Magnuson J.K."/>
            <person name="Chen J."/>
            <person name="Drula E."/>
            <person name="Henrissat B."/>
            <person name="Wiebenga A."/>
            <person name="Lubbers R.J."/>
            <person name="Gomes A.C."/>
            <person name="Macurrencykelacurrency M.R."/>
            <person name="Stajich J."/>
            <person name="Grigoriev I.V."/>
            <person name="Mortensen U.H."/>
            <person name="De Vries R.P."/>
            <person name="Baker S.E."/>
            <person name="Andersen M.R."/>
        </authorList>
    </citation>
    <scope>NUCLEOTIDE SEQUENCE [LARGE SCALE GENOMIC DNA]</scope>
    <source>
        <strain evidence="7 8">CBS 449.75</strain>
    </source>
</reference>
<evidence type="ECO:0000313" key="7">
    <source>
        <dbReference type="EMBL" id="KAL2867547.1"/>
    </source>
</evidence>
<evidence type="ECO:0000313" key="8">
    <source>
        <dbReference type="Proteomes" id="UP001610432"/>
    </source>
</evidence>
<dbReference type="Pfam" id="PF01544">
    <property type="entry name" value="CorA"/>
    <property type="match status" value="1"/>
</dbReference>
<proteinExistence type="predicted"/>
<dbReference type="SUPFAM" id="SSF144083">
    <property type="entry name" value="Magnesium transport protein CorA, transmembrane region"/>
    <property type="match status" value="1"/>
</dbReference>
<feature type="transmembrane region" description="Helical" evidence="5">
    <location>
        <begin position="376"/>
        <end position="397"/>
    </location>
</feature>
<accession>A0ABR4LSM9</accession>
<keyword evidence="2 5" id="KW-0812">Transmembrane</keyword>
<dbReference type="InterPro" id="IPR002523">
    <property type="entry name" value="MgTranspt_CorA/ZnTranspt_ZntB"/>
</dbReference>
<keyword evidence="3 5" id="KW-1133">Transmembrane helix</keyword>
<evidence type="ECO:0000256" key="5">
    <source>
        <dbReference type="SAM" id="Phobius"/>
    </source>
</evidence>
<dbReference type="RefSeq" id="XP_070886526.1">
    <property type="nucleotide sequence ID" value="XM_071035459.1"/>
</dbReference>
<evidence type="ECO:0000256" key="3">
    <source>
        <dbReference type="ARBA" id="ARBA00022989"/>
    </source>
</evidence>
<dbReference type="EMBL" id="JBFXLQ010000018">
    <property type="protein sequence ID" value="KAL2867547.1"/>
    <property type="molecule type" value="Genomic_DNA"/>
</dbReference>
<dbReference type="InterPro" id="IPR045863">
    <property type="entry name" value="CorA_TM1_TM2"/>
</dbReference>
<organism evidence="7 8">
    <name type="scientific">Aspergillus lucknowensis</name>
    <dbReference type="NCBI Taxonomy" id="176173"/>
    <lineage>
        <taxon>Eukaryota</taxon>
        <taxon>Fungi</taxon>
        <taxon>Dikarya</taxon>
        <taxon>Ascomycota</taxon>
        <taxon>Pezizomycotina</taxon>
        <taxon>Eurotiomycetes</taxon>
        <taxon>Eurotiomycetidae</taxon>
        <taxon>Eurotiales</taxon>
        <taxon>Aspergillaceae</taxon>
        <taxon>Aspergillus</taxon>
        <taxon>Aspergillus subgen. Nidulantes</taxon>
    </lineage>
</organism>
<gene>
    <name evidence="7" type="ORF">BJX67DRAFT_79635</name>
</gene>
<keyword evidence="4 5" id="KW-0472">Membrane</keyword>
<sequence length="443" mass="51326">MESVEFFVNRVAHPLQLIESKPNGQCNQHEFKTFEALKAHFDDATKREYTCRYISICQRNSHRPLEVTKSMLDLIVEEHRLSDAFWDLTSCFYDRHEGVEEAFCLPCTESHDGETTEISYTIRYPEYKTDRERPERNSWVIRQSGIFHRFNTATSQSLFILLSPCPDSTAHKKAAEWLERHKKLDVSDRFWLHDILLSIYLPPCRQYVASLEERFLSIANRTFATYIEEPLRLGYDNLSTLIKLDSKFSQIPTILEAALDVLGALENLSSLASGTGMATPQLRNIRRQCLTYSRTASHLQQRTRAAAQLLTDTLLFRDQVIAKEQSGNMLRLNKSAVFITTLSLLYLPASFLSAFFGMNFFQLDQDSHNFIATSMIWIFIVSAFALTAATFIFYYWLLHRDGAVFRKLKPRIPVTPAWNLKPLKQRLTFNTMNTENRLELQPC</sequence>
<name>A0ABR4LSM9_9EURO</name>
<feature type="transmembrane region" description="Helical" evidence="5">
    <location>
        <begin position="336"/>
        <end position="356"/>
    </location>
</feature>
<evidence type="ECO:0000256" key="4">
    <source>
        <dbReference type="ARBA" id="ARBA00023136"/>
    </source>
</evidence>
<evidence type="ECO:0000256" key="1">
    <source>
        <dbReference type="ARBA" id="ARBA00004141"/>
    </source>
</evidence>
<protein>
    <recommendedName>
        <fullName evidence="6">CorA-like transporter domain-containing protein</fullName>
    </recommendedName>
</protein>
<dbReference type="GeneID" id="98150531"/>
<evidence type="ECO:0000259" key="6">
    <source>
        <dbReference type="Pfam" id="PF26616"/>
    </source>
</evidence>
<dbReference type="Proteomes" id="UP001610432">
    <property type="component" value="Unassembled WGS sequence"/>
</dbReference>
<comment type="subcellular location">
    <subcellularLocation>
        <location evidence="1">Membrane</location>
        <topology evidence="1">Multi-pass membrane protein</topology>
    </subcellularLocation>
</comment>